<dbReference type="Proteomes" id="UP000305778">
    <property type="component" value="Unassembled WGS sequence"/>
</dbReference>
<keyword evidence="6" id="KW-1185">Reference proteome</keyword>
<proteinExistence type="inferred from homology"/>
<dbReference type="InterPro" id="IPR050259">
    <property type="entry name" value="SDR"/>
</dbReference>
<dbReference type="PANTHER" id="PTHR42879:SF6">
    <property type="entry name" value="NADPH-DEPENDENT REDUCTASE BACG"/>
    <property type="match status" value="1"/>
</dbReference>
<dbReference type="PRINTS" id="PR00081">
    <property type="entry name" value="GDHRDH"/>
</dbReference>
<dbReference type="Pfam" id="PF00106">
    <property type="entry name" value="adh_short"/>
    <property type="match status" value="1"/>
</dbReference>
<protein>
    <submittedName>
        <fullName evidence="5">SDR family oxidoreductase</fullName>
    </submittedName>
</protein>
<dbReference type="InterPro" id="IPR036291">
    <property type="entry name" value="NAD(P)-bd_dom_sf"/>
</dbReference>
<evidence type="ECO:0000313" key="5">
    <source>
        <dbReference type="EMBL" id="TKA11837.1"/>
    </source>
</evidence>
<comment type="similarity">
    <text evidence="1 3">Belongs to the short-chain dehydrogenases/reductases (SDR) family.</text>
</comment>
<dbReference type="RefSeq" id="WP_136722833.1">
    <property type="nucleotide sequence ID" value="NZ_JAOPYF010000290.1"/>
</dbReference>
<organism evidence="5 6">
    <name type="scientific">Actinacidiphila oryziradicis</name>
    <dbReference type="NCBI Taxonomy" id="2571141"/>
    <lineage>
        <taxon>Bacteria</taxon>
        <taxon>Bacillati</taxon>
        <taxon>Actinomycetota</taxon>
        <taxon>Actinomycetes</taxon>
        <taxon>Kitasatosporales</taxon>
        <taxon>Streptomycetaceae</taxon>
        <taxon>Actinacidiphila</taxon>
    </lineage>
</organism>
<sequence>MDLELKDKVVLVTGGSDGLGAALVRRLGAEGARVALCGRRAERVEAVAKELAASGADVIGVAADVTRTADLERFIGAAVERWGRIDALVNNAGRSAAGPFEAQSDEVWEEDLQLKLHAAVRATRLVLPHLRAAGGGSVVNTLAVSAKAPSGGSTPTSVSRAAGLALTKALSNELGPDNIRVNAVLIGLIESGQWVRKAEQQGIALDELYASLSSGVPLGRVGRAEEFADLVAFLLSARGAYLTGTGINLDGGMCPVV</sequence>
<gene>
    <name evidence="5" type="ORF">FCI23_08320</name>
</gene>
<dbReference type="EMBL" id="SUMC01000006">
    <property type="protein sequence ID" value="TKA11837.1"/>
    <property type="molecule type" value="Genomic_DNA"/>
</dbReference>
<dbReference type="FunFam" id="3.40.50.720:FF:000084">
    <property type="entry name" value="Short-chain dehydrogenase reductase"/>
    <property type="match status" value="1"/>
</dbReference>
<evidence type="ECO:0000256" key="1">
    <source>
        <dbReference type="ARBA" id="ARBA00006484"/>
    </source>
</evidence>
<dbReference type="InterPro" id="IPR002347">
    <property type="entry name" value="SDR_fam"/>
</dbReference>
<dbReference type="Gene3D" id="3.40.50.720">
    <property type="entry name" value="NAD(P)-binding Rossmann-like Domain"/>
    <property type="match status" value="1"/>
</dbReference>
<evidence type="ECO:0000313" key="6">
    <source>
        <dbReference type="Proteomes" id="UP000305778"/>
    </source>
</evidence>
<dbReference type="PRINTS" id="PR00080">
    <property type="entry name" value="SDRFAMILY"/>
</dbReference>
<evidence type="ECO:0000256" key="2">
    <source>
        <dbReference type="ARBA" id="ARBA00023002"/>
    </source>
</evidence>
<dbReference type="OrthoDB" id="8959163at2"/>
<reference evidence="5 6" key="1">
    <citation type="submission" date="2019-04" db="EMBL/GenBank/DDBJ databases">
        <title>Streptomyces oryziradicis sp. nov., a novel actinomycete isolated from rhizosphere soil of rice (Oryza sativa L.).</title>
        <authorList>
            <person name="Li C."/>
        </authorList>
    </citation>
    <scope>NUCLEOTIDE SEQUENCE [LARGE SCALE GENOMIC DNA]</scope>
    <source>
        <strain evidence="5 6">NEAU-C40</strain>
    </source>
</reference>
<evidence type="ECO:0000259" key="4">
    <source>
        <dbReference type="SMART" id="SM00822"/>
    </source>
</evidence>
<dbReference type="AlphaFoldDB" id="A0A4U0SUU8"/>
<dbReference type="SUPFAM" id="SSF51735">
    <property type="entry name" value="NAD(P)-binding Rossmann-fold domains"/>
    <property type="match status" value="1"/>
</dbReference>
<dbReference type="InterPro" id="IPR057326">
    <property type="entry name" value="KR_dom"/>
</dbReference>
<accession>A0A4U0SUU8</accession>
<dbReference type="PANTHER" id="PTHR42879">
    <property type="entry name" value="3-OXOACYL-(ACYL-CARRIER-PROTEIN) REDUCTASE"/>
    <property type="match status" value="1"/>
</dbReference>
<evidence type="ECO:0000256" key="3">
    <source>
        <dbReference type="RuleBase" id="RU000363"/>
    </source>
</evidence>
<name>A0A4U0SUU8_9ACTN</name>
<feature type="domain" description="Ketoreductase" evidence="4">
    <location>
        <begin position="8"/>
        <end position="165"/>
    </location>
</feature>
<dbReference type="GO" id="GO:0016491">
    <property type="term" value="F:oxidoreductase activity"/>
    <property type="evidence" value="ECO:0007669"/>
    <property type="project" value="UniProtKB-KW"/>
</dbReference>
<keyword evidence="2" id="KW-0560">Oxidoreductase</keyword>
<dbReference type="SMART" id="SM00822">
    <property type="entry name" value="PKS_KR"/>
    <property type="match status" value="1"/>
</dbReference>
<comment type="caution">
    <text evidence="5">The sequence shown here is derived from an EMBL/GenBank/DDBJ whole genome shotgun (WGS) entry which is preliminary data.</text>
</comment>